<organism evidence="1">
    <name type="scientific">Siphoviridae sp. ctCUc43</name>
    <dbReference type="NCBI Taxonomy" id="2825379"/>
    <lineage>
        <taxon>Viruses</taxon>
        <taxon>Duplodnaviria</taxon>
        <taxon>Heunggongvirae</taxon>
        <taxon>Uroviricota</taxon>
        <taxon>Caudoviricetes</taxon>
    </lineage>
</organism>
<protein>
    <submittedName>
        <fullName evidence="1">Uncharacterized protein</fullName>
    </submittedName>
</protein>
<sequence length="36" mass="4044">MTGYVPVRMAILTSTLETHAYQVDPSRPIVQVIRTV</sequence>
<accession>A0A8S5QIR5</accession>
<name>A0A8S5QIR5_9CAUD</name>
<reference evidence="1" key="1">
    <citation type="journal article" date="2021" name="Proc. Natl. Acad. Sci. U.S.A.">
        <title>A Catalog of Tens of Thousands of Viruses from Human Metagenomes Reveals Hidden Associations with Chronic Diseases.</title>
        <authorList>
            <person name="Tisza M.J."/>
            <person name="Buck C.B."/>
        </authorList>
    </citation>
    <scope>NUCLEOTIDE SEQUENCE</scope>
    <source>
        <strain evidence="1">CtCUc43</strain>
    </source>
</reference>
<evidence type="ECO:0000313" key="1">
    <source>
        <dbReference type="EMBL" id="DAE19159.1"/>
    </source>
</evidence>
<dbReference type="EMBL" id="BK015668">
    <property type="protein sequence ID" value="DAE19159.1"/>
    <property type="molecule type" value="Genomic_DNA"/>
</dbReference>
<proteinExistence type="predicted"/>